<dbReference type="EMBL" id="MN586040">
    <property type="protein sequence ID" value="QGJ94991.1"/>
    <property type="molecule type" value="Genomic_DNA"/>
</dbReference>
<protein>
    <submittedName>
        <fullName evidence="2">Uncharacterized protein</fullName>
    </submittedName>
</protein>
<keyword evidence="3" id="KW-1185">Reference proteome</keyword>
<evidence type="ECO:0000313" key="3">
    <source>
        <dbReference type="Proteomes" id="UP000423065"/>
    </source>
</evidence>
<keyword evidence="1" id="KW-1133">Transmembrane helix</keyword>
<evidence type="ECO:0000313" key="2">
    <source>
        <dbReference type="EMBL" id="QGJ94991.1"/>
    </source>
</evidence>
<keyword evidence="1" id="KW-0472">Membrane</keyword>
<dbReference type="Proteomes" id="UP000423065">
    <property type="component" value="Segment"/>
</dbReference>
<keyword evidence="1" id="KW-0812">Transmembrane</keyword>
<organism evidence="2 3">
    <name type="scientific">Gordonia phage Stormageddon</name>
    <dbReference type="NCBI Taxonomy" id="2656541"/>
    <lineage>
        <taxon>Viruses</taxon>
        <taxon>Duplodnaviria</taxon>
        <taxon>Heunggongvirae</taxon>
        <taxon>Uroviricota</taxon>
        <taxon>Caudoviricetes</taxon>
        <taxon>Stormageddonvirus</taxon>
        <taxon>Stormageddonvirus Stormageddon</taxon>
    </lineage>
</organism>
<name>A0A649VRW3_9CAUD</name>
<dbReference type="KEGG" id="vg:64766838"/>
<dbReference type="GeneID" id="64766838"/>
<sequence>MRPRRSHRERVVRGALYVALAPGMFVAGRVLPLVVRDAFPYPYGDD</sequence>
<accession>A0A649VRW3</accession>
<dbReference type="RefSeq" id="YP_010059606.1">
    <property type="nucleotide sequence ID" value="NC_054726.1"/>
</dbReference>
<reference evidence="2 3" key="1">
    <citation type="submission" date="2019-10" db="EMBL/GenBank/DDBJ databases">
        <authorList>
            <person name="Garlena R.A."/>
            <person name="Russell D.A."/>
            <person name="Pope W.H."/>
            <person name="Jacobs-Sera D."/>
            <person name="Hatfull G.F."/>
        </authorList>
    </citation>
    <scope>NUCLEOTIDE SEQUENCE [LARGE SCALE GENOMIC DNA]</scope>
</reference>
<proteinExistence type="predicted"/>
<feature type="transmembrane region" description="Helical" evidence="1">
    <location>
        <begin position="12"/>
        <end position="35"/>
    </location>
</feature>
<gene>
    <name evidence="2" type="primary">131</name>
    <name evidence="2" type="ORF">SEA_STORMAGEDDON_131</name>
</gene>
<evidence type="ECO:0000256" key="1">
    <source>
        <dbReference type="SAM" id="Phobius"/>
    </source>
</evidence>